<dbReference type="Pfam" id="PF00155">
    <property type="entry name" value="Aminotran_1_2"/>
    <property type="match status" value="1"/>
</dbReference>
<evidence type="ECO:0000256" key="1">
    <source>
        <dbReference type="ARBA" id="ARBA00001933"/>
    </source>
</evidence>
<accession>A0A3Q9QVJ3</accession>
<dbReference type="STRING" id="1193713.GCA_001636315_00148"/>
<dbReference type="InterPro" id="IPR015422">
    <property type="entry name" value="PyrdxlP-dep_Trfase_small"/>
</dbReference>
<dbReference type="InterPro" id="IPR015424">
    <property type="entry name" value="PyrdxlP-dep_Trfase"/>
</dbReference>
<proteinExistence type="predicted"/>
<evidence type="ECO:0000259" key="5">
    <source>
        <dbReference type="Pfam" id="PF00155"/>
    </source>
</evidence>
<dbReference type="RefSeq" id="WP_127487593.1">
    <property type="nucleotide sequence ID" value="NZ_CP022572.1"/>
</dbReference>
<dbReference type="EMBL" id="CP022572">
    <property type="protein sequence ID" value="AZU62755.1"/>
    <property type="molecule type" value="Genomic_DNA"/>
</dbReference>
<evidence type="ECO:0000313" key="6">
    <source>
        <dbReference type="EMBL" id="AZU62755.1"/>
    </source>
</evidence>
<dbReference type="OrthoDB" id="9802328at2"/>
<keyword evidence="2 6" id="KW-0032">Aminotransferase</keyword>
<keyword evidence="7" id="KW-1185">Reference proteome</keyword>
<dbReference type="Gene3D" id="3.90.1150.10">
    <property type="entry name" value="Aspartate Aminotransferase, domain 1"/>
    <property type="match status" value="1"/>
</dbReference>
<dbReference type="InterPro" id="IPR015421">
    <property type="entry name" value="PyrdxlP-dep_Trfase_major"/>
</dbReference>
<name>A0A3Q9QVJ3_9BACI</name>
<dbReference type="CDD" id="cd00609">
    <property type="entry name" value="AAT_like"/>
    <property type="match status" value="1"/>
</dbReference>
<dbReference type="Proteomes" id="UP000282892">
    <property type="component" value="Chromosome"/>
</dbReference>
<gene>
    <name evidence="6" type="ORF">CHR53_16605</name>
</gene>
<evidence type="ECO:0000256" key="3">
    <source>
        <dbReference type="ARBA" id="ARBA00022679"/>
    </source>
</evidence>
<keyword evidence="4" id="KW-0663">Pyridoxal phosphate</keyword>
<dbReference type="GO" id="GO:1901605">
    <property type="term" value="P:alpha-amino acid metabolic process"/>
    <property type="evidence" value="ECO:0007669"/>
    <property type="project" value="TreeGrafter"/>
</dbReference>
<dbReference type="InterPro" id="IPR004839">
    <property type="entry name" value="Aminotransferase_I/II_large"/>
</dbReference>
<dbReference type="SUPFAM" id="SSF53383">
    <property type="entry name" value="PLP-dependent transferases"/>
    <property type="match status" value="1"/>
</dbReference>
<sequence>MNHEFYFPYNVKAALKNDPPGEWMPALPEGCIRLSSGYPASELVPSNGIKAAVSTLLEEEQDLPLHYLGSPKMPRLKQQIQNRLAERGMKVQEEELLITAGACQAIDLIARALLDEKVVVAVEAPTYMEALEIFRNYTNQIISIPVDEQGLRVDEFASVLAERKRLGLVLPRILYTIPTFQNPTGTTMNEQRRMRLLELSREFDFLILEDDAYGELTFDVSPLSLKALDREGRVIHVGSLSKITAPGMRIGWIAAERPFITAFAWFKKDLDHSFAQSAMAVFLESIDLEERLKKLKGVYQRKCTLLIQSLEKFFPTSVTWYVPKGGYFVWVRVPGVDTSALLPLALSAKVSYVPGKYFFSNQDEGIEYLRLSYSFESEEQIEKGVQILGNLISNHLKNHLS</sequence>
<reference evidence="6 7" key="1">
    <citation type="submission" date="2017-07" db="EMBL/GenBank/DDBJ databases">
        <title>The complete genome sequence of Bacillus mesonae strain H20-5, an efficient strain improving plant abiotic stress resistance.</title>
        <authorList>
            <person name="Kim S.Y."/>
            <person name="Song H."/>
            <person name="Sang M.K."/>
            <person name="Weon H.-Y."/>
            <person name="Song J."/>
        </authorList>
    </citation>
    <scope>NUCLEOTIDE SEQUENCE [LARGE SCALE GENOMIC DNA]</scope>
    <source>
        <strain evidence="6 7">H20-5</strain>
    </source>
</reference>
<dbReference type="InterPro" id="IPR050859">
    <property type="entry name" value="Class-I_PLP-dep_aminotransf"/>
</dbReference>
<keyword evidence="3 6" id="KW-0808">Transferase</keyword>
<comment type="cofactor">
    <cofactor evidence="1">
        <name>pyridoxal 5'-phosphate</name>
        <dbReference type="ChEBI" id="CHEBI:597326"/>
    </cofactor>
</comment>
<dbReference type="AlphaFoldDB" id="A0A3Q9QVJ3"/>
<feature type="domain" description="Aminotransferase class I/classII large" evidence="5">
    <location>
        <begin position="31"/>
        <end position="386"/>
    </location>
</feature>
<dbReference type="PANTHER" id="PTHR42790">
    <property type="entry name" value="AMINOTRANSFERASE"/>
    <property type="match status" value="1"/>
</dbReference>
<organism evidence="6 7">
    <name type="scientific">Neobacillus mesonae</name>
    <dbReference type="NCBI Taxonomy" id="1193713"/>
    <lineage>
        <taxon>Bacteria</taxon>
        <taxon>Bacillati</taxon>
        <taxon>Bacillota</taxon>
        <taxon>Bacilli</taxon>
        <taxon>Bacillales</taxon>
        <taxon>Bacillaceae</taxon>
        <taxon>Neobacillus</taxon>
    </lineage>
</organism>
<protein>
    <submittedName>
        <fullName evidence="6">Aminotransferase</fullName>
    </submittedName>
</protein>
<dbReference type="GO" id="GO:0030170">
    <property type="term" value="F:pyridoxal phosphate binding"/>
    <property type="evidence" value="ECO:0007669"/>
    <property type="project" value="InterPro"/>
</dbReference>
<dbReference type="KEGG" id="nmk:CHR53_16605"/>
<evidence type="ECO:0000256" key="4">
    <source>
        <dbReference type="ARBA" id="ARBA00022898"/>
    </source>
</evidence>
<evidence type="ECO:0000256" key="2">
    <source>
        <dbReference type="ARBA" id="ARBA00022576"/>
    </source>
</evidence>
<dbReference type="GO" id="GO:0008483">
    <property type="term" value="F:transaminase activity"/>
    <property type="evidence" value="ECO:0007669"/>
    <property type="project" value="UniProtKB-KW"/>
</dbReference>
<dbReference type="PANTHER" id="PTHR42790:SF19">
    <property type="entry name" value="KYNURENINE_ALPHA-AMINOADIPATE AMINOTRANSFERASE, MITOCHONDRIAL"/>
    <property type="match status" value="1"/>
</dbReference>
<dbReference type="Gene3D" id="3.40.640.10">
    <property type="entry name" value="Type I PLP-dependent aspartate aminotransferase-like (Major domain)"/>
    <property type="match status" value="1"/>
</dbReference>
<evidence type="ECO:0000313" key="7">
    <source>
        <dbReference type="Proteomes" id="UP000282892"/>
    </source>
</evidence>